<reference evidence="4 5" key="1">
    <citation type="submission" date="2017-08" db="EMBL/GenBank/DDBJ databases">
        <title>Harnessing the power of phylogenomics to disentangle the directionality and signatures of interkingdom host jumping in the parasitic fungal genus Tolypocladium.</title>
        <authorList>
            <person name="Quandt C.A."/>
            <person name="Patterson W."/>
            <person name="Spatafora J.W."/>
        </authorList>
    </citation>
    <scope>NUCLEOTIDE SEQUENCE [LARGE SCALE GENOMIC DNA]</scope>
    <source>
        <strain evidence="4 5">CBS 113982</strain>
    </source>
</reference>
<dbReference type="Gene3D" id="3.40.50.1820">
    <property type="entry name" value="alpha/beta hydrolase"/>
    <property type="match status" value="1"/>
</dbReference>
<dbReference type="Proteomes" id="UP000236621">
    <property type="component" value="Unassembled WGS sequence"/>
</dbReference>
<evidence type="ECO:0000313" key="5">
    <source>
        <dbReference type="Proteomes" id="UP000236621"/>
    </source>
</evidence>
<dbReference type="EMBL" id="NRSZ01000802">
    <property type="protein sequence ID" value="PNY25129.1"/>
    <property type="molecule type" value="Genomic_DNA"/>
</dbReference>
<name>A0A2K3QC97_9HYPO</name>
<dbReference type="PANTHER" id="PTHR33630:SF9">
    <property type="entry name" value="CUTINASE 4"/>
    <property type="match status" value="1"/>
</dbReference>
<dbReference type="SMART" id="SM01110">
    <property type="entry name" value="Cutinase"/>
    <property type="match status" value="1"/>
</dbReference>
<organism evidence="4 5">
    <name type="scientific">Tolypocladium capitatum</name>
    <dbReference type="NCBI Taxonomy" id="45235"/>
    <lineage>
        <taxon>Eukaryota</taxon>
        <taxon>Fungi</taxon>
        <taxon>Dikarya</taxon>
        <taxon>Ascomycota</taxon>
        <taxon>Pezizomycotina</taxon>
        <taxon>Sordariomycetes</taxon>
        <taxon>Hypocreomycetidae</taxon>
        <taxon>Hypocreales</taxon>
        <taxon>Ophiocordycipitaceae</taxon>
        <taxon>Tolypocladium</taxon>
    </lineage>
</organism>
<feature type="signal peptide" evidence="3">
    <location>
        <begin position="1"/>
        <end position="20"/>
    </location>
</feature>
<keyword evidence="2" id="KW-1015">Disulfide bond</keyword>
<keyword evidence="5" id="KW-1185">Reference proteome</keyword>
<proteinExistence type="predicted"/>
<dbReference type="OrthoDB" id="2586582at2759"/>
<dbReference type="InterPro" id="IPR000675">
    <property type="entry name" value="Cutinase/axe"/>
</dbReference>
<accession>A0A2K3QC97</accession>
<dbReference type="InterPro" id="IPR029058">
    <property type="entry name" value="AB_hydrolase_fold"/>
</dbReference>
<dbReference type="STRING" id="45235.A0A2K3QC97"/>
<gene>
    <name evidence="4" type="ORF">TCAP_04938</name>
</gene>
<keyword evidence="3" id="KW-0732">Signal</keyword>
<feature type="chain" id="PRO_5014421294" evidence="3">
    <location>
        <begin position="21"/>
        <end position="301"/>
    </location>
</feature>
<comment type="caution">
    <text evidence="4">The sequence shown here is derived from an EMBL/GenBank/DDBJ whole genome shotgun (WGS) entry which is preliminary data.</text>
</comment>
<dbReference type="Pfam" id="PF01083">
    <property type="entry name" value="Cutinase"/>
    <property type="match status" value="1"/>
</dbReference>
<dbReference type="SUPFAM" id="SSF53474">
    <property type="entry name" value="alpha/beta-Hydrolases"/>
    <property type="match status" value="1"/>
</dbReference>
<sequence>MRGITTTCLALLAGAGAAGAQNSTACAEGLYIVVARGTFEAKGAGVTGVLANNVAGQVKGSTVVPLDYPASFANPDYITSVSDGVAAMQGVLGKYTADCPDGKVAVMGYSQGAQVSMDTICGGSGGTFDSAAPLAANKVENNLVAIVLFGDPTHRANTTYDKGTSINNGAFQRGDASVQVCTKYADRLVSYCDTGDVYCDLGADGKVHRSYVQKYGDDTVKYIVAKYNAAVKNGGGNSTAIGTATATTAAPTTSGSATVSGTARGTAAPLPTTVAASGPVVRASLYLGVPLAMLAMFQALW</sequence>
<keyword evidence="1" id="KW-0378">Hydrolase</keyword>
<evidence type="ECO:0000256" key="3">
    <source>
        <dbReference type="SAM" id="SignalP"/>
    </source>
</evidence>
<evidence type="ECO:0000256" key="2">
    <source>
        <dbReference type="ARBA" id="ARBA00023157"/>
    </source>
</evidence>
<dbReference type="AlphaFoldDB" id="A0A2K3QC97"/>
<evidence type="ECO:0000256" key="1">
    <source>
        <dbReference type="ARBA" id="ARBA00022801"/>
    </source>
</evidence>
<dbReference type="GO" id="GO:0052689">
    <property type="term" value="F:carboxylic ester hydrolase activity"/>
    <property type="evidence" value="ECO:0007669"/>
    <property type="project" value="UniProtKB-ARBA"/>
</dbReference>
<evidence type="ECO:0000313" key="4">
    <source>
        <dbReference type="EMBL" id="PNY25129.1"/>
    </source>
</evidence>
<protein>
    <submittedName>
        <fullName evidence="4">Acetylxylan esterase 2</fullName>
    </submittedName>
</protein>
<dbReference type="PANTHER" id="PTHR33630">
    <property type="entry name" value="CUTINASE RV1984C-RELATED-RELATED"/>
    <property type="match status" value="1"/>
</dbReference>